<dbReference type="GO" id="GO:0046185">
    <property type="term" value="P:aldehyde catabolic process"/>
    <property type="evidence" value="ECO:0007669"/>
    <property type="project" value="EnsemblFungi"/>
</dbReference>
<dbReference type="STRING" id="984486.A0A1E3QQD5"/>
<keyword evidence="10" id="KW-1185">Reference proteome</keyword>
<evidence type="ECO:0000256" key="4">
    <source>
        <dbReference type="PIRSR" id="PIRSR036492-1"/>
    </source>
</evidence>
<dbReference type="OrthoDB" id="440325at2759"/>
<evidence type="ECO:0000256" key="3">
    <source>
        <dbReference type="PIRNR" id="PIRNR036492"/>
    </source>
</evidence>
<dbReference type="GO" id="GO:0006665">
    <property type="term" value="P:sphingolipid metabolic process"/>
    <property type="evidence" value="ECO:0007669"/>
    <property type="project" value="EnsemblFungi"/>
</dbReference>
<proteinExistence type="inferred from homology"/>
<keyword evidence="2 3" id="KW-0560">Oxidoreductase</keyword>
<comment type="similarity">
    <text evidence="1 3 6">Belongs to the aldehyde dehydrogenase family.</text>
</comment>
<feature type="active site" evidence="4">
    <location>
        <position position="273"/>
    </location>
</feature>
<dbReference type="PIRSF" id="PIRSF036492">
    <property type="entry name" value="ALDH"/>
    <property type="match status" value="1"/>
</dbReference>
<feature type="transmembrane region" description="Helical" evidence="7">
    <location>
        <begin position="511"/>
        <end position="530"/>
    </location>
</feature>
<evidence type="ECO:0000259" key="8">
    <source>
        <dbReference type="Pfam" id="PF00171"/>
    </source>
</evidence>
<dbReference type="Pfam" id="PF00171">
    <property type="entry name" value="Aldedh"/>
    <property type="match status" value="1"/>
</dbReference>
<gene>
    <name evidence="9" type="ORF">BABINDRAFT_161547</name>
</gene>
<evidence type="ECO:0000256" key="7">
    <source>
        <dbReference type="SAM" id="Phobius"/>
    </source>
</evidence>
<name>A0A1E3QQD5_9ASCO</name>
<protein>
    <recommendedName>
        <fullName evidence="3">Aldehyde dehydrogenase</fullName>
    </recommendedName>
</protein>
<dbReference type="PROSITE" id="PS00687">
    <property type="entry name" value="ALDEHYDE_DEHYDR_GLU"/>
    <property type="match status" value="1"/>
</dbReference>
<dbReference type="InterPro" id="IPR012394">
    <property type="entry name" value="Aldehyde_DH_NAD(P)"/>
</dbReference>
<dbReference type="InterPro" id="IPR016162">
    <property type="entry name" value="Ald_DH_N"/>
</dbReference>
<dbReference type="PANTHER" id="PTHR43570">
    <property type="entry name" value="ALDEHYDE DEHYDROGENASE"/>
    <property type="match status" value="1"/>
</dbReference>
<dbReference type="GO" id="GO:0006744">
    <property type="term" value="P:ubiquinone biosynthetic process"/>
    <property type="evidence" value="ECO:0007669"/>
    <property type="project" value="EnsemblFungi"/>
</dbReference>
<evidence type="ECO:0000256" key="5">
    <source>
        <dbReference type="PROSITE-ProRule" id="PRU10007"/>
    </source>
</evidence>
<evidence type="ECO:0000256" key="6">
    <source>
        <dbReference type="RuleBase" id="RU003345"/>
    </source>
</evidence>
<dbReference type="InterPro" id="IPR016161">
    <property type="entry name" value="Ald_DH/histidinol_DH"/>
</dbReference>
<dbReference type="GO" id="GO:0018484">
    <property type="term" value="F:4-hydroxybenzaldehyde dehydrogenase (NAD+) activity"/>
    <property type="evidence" value="ECO:0007669"/>
    <property type="project" value="EnsemblFungi"/>
</dbReference>
<dbReference type="GO" id="GO:0005811">
    <property type="term" value="C:lipid droplet"/>
    <property type="evidence" value="ECO:0007669"/>
    <property type="project" value="EnsemblFungi"/>
</dbReference>
<dbReference type="GO" id="GO:0005741">
    <property type="term" value="C:mitochondrial outer membrane"/>
    <property type="evidence" value="ECO:0007669"/>
    <property type="project" value="EnsemblFungi"/>
</dbReference>
<dbReference type="SUPFAM" id="SSF53720">
    <property type="entry name" value="ALDH-like"/>
    <property type="match status" value="1"/>
</dbReference>
<evidence type="ECO:0000313" key="10">
    <source>
        <dbReference type="Proteomes" id="UP000094336"/>
    </source>
</evidence>
<dbReference type="InterPro" id="IPR015590">
    <property type="entry name" value="Aldehyde_DH_dom"/>
</dbReference>
<dbReference type="Gene3D" id="3.40.309.10">
    <property type="entry name" value="Aldehyde Dehydrogenase, Chain A, domain 2"/>
    <property type="match status" value="1"/>
</dbReference>
<dbReference type="EMBL" id="KV454431">
    <property type="protein sequence ID" value="ODQ79870.1"/>
    <property type="molecule type" value="Genomic_DNA"/>
</dbReference>
<evidence type="ECO:0000256" key="2">
    <source>
        <dbReference type="ARBA" id="ARBA00023002"/>
    </source>
</evidence>
<dbReference type="Proteomes" id="UP000094336">
    <property type="component" value="Unassembled WGS sequence"/>
</dbReference>
<dbReference type="GeneID" id="30146719"/>
<evidence type="ECO:0000313" key="9">
    <source>
        <dbReference type="EMBL" id="ODQ79870.1"/>
    </source>
</evidence>
<feature type="active site" evidence="4 5">
    <location>
        <position position="236"/>
    </location>
</feature>
<sequence>MSIKSLDHDFSPYTPVEAVPQIVQETRDLFRANQKDLHTDSKRFLQQRLNKLRDLYYAINDHEDEIIAALKSDFNRSPAETLMMEVGFLKAEILYIIDNLHKWVRPKSNKDMPLLYKSASCSTTYAPLGSVLVIAPFNFPLLLSVSPLVGAIAAGNTVVLKPSELTPHFADVLINIIDRAFGSGAQALVRVVHGGIPETTAVLDQKFDKILYTGNPIVAKIVSRKAAEHLTPVILELGGKSPAIITENNTVADLKVIARRICWAKFSNSGQICVTVDYVAIHKSLHKEFVDILTQVLAEEFFPNLTAEDETFTHMIHDRGFDRLVKTITSSSGDVVFGGKRFEKESRFIEPTVIDNVDFNDSTMVEENFGPVLPIIEYDDLPTIVDKIVASHDEPLASYIFSQKNADVQYIMANLRSGGTVVNDTVLHVGLYTAPFGGVGGSGHGSYHGYRSFVAFSHERTTMRHGLWADALWGSRYPKNSGNVWQRKLFDATLVWKPWFGRTGNVSGMSWLYYIFGGLMGLFSTIYYAYKGKTTSKKLRI</sequence>
<organism evidence="9 10">
    <name type="scientific">Babjeviella inositovora NRRL Y-12698</name>
    <dbReference type="NCBI Taxonomy" id="984486"/>
    <lineage>
        <taxon>Eukaryota</taxon>
        <taxon>Fungi</taxon>
        <taxon>Dikarya</taxon>
        <taxon>Ascomycota</taxon>
        <taxon>Saccharomycotina</taxon>
        <taxon>Pichiomycetes</taxon>
        <taxon>Serinales incertae sedis</taxon>
        <taxon>Babjeviella</taxon>
    </lineage>
</organism>
<keyword evidence="7" id="KW-0812">Transmembrane</keyword>
<accession>A0A1E3QQD5</accession>
<dbReference type="AlphaFoldDB" id="A0A1E3QQD5"/>
<dbReference type="PANTHER" id="PTHR43570:SF16">
    <property type="entry name" value="ALDEHYDE DEHYDROGENASE TYPE III, ISOFORM Q"/>
    <property type="match status" value="1"/>
</dbReference>
<evidence type="ECO:0000256" key="1">
    <source>
        <dbReference type="ARBA" id="ARBA00009986"/>
    </source>
</evidence>
<keyword evidence="7" id="KW-0472">Membrane</keyword>
<dbReference type="RefSeq" id="XP_018985198.1">
    <property type="nucleotide sequence ID" value="XM_019128866.1"/>
</dbReference>
<feature type="domain" description="Aldehyde dehydrogenase" evidence="8">
    <location>
        <begin position="30"/>
        <end position="458"/>
    </location>
</feature>
<reference evidence="10" key="1">
    <citation type="submission" date="2016-05" db="EMBL/GenBank/DDBJ databases">
        <title>Comparative genomics of biotechnologically important yeasts.</title>
        <authorList>
            <consortium name="DOE Joint Genome Institute"/>
            <person name="Riley R."/>
            <person name="Haridas S."/>
            <person name="Wolfe K.H."/>
            <person name="Lopes M.R."/>
            <person name="Hittinger C.T."/>
            <person name="Goker M."/>
            <person name="Salamov A."/>
            <person name="Wisecaver J."/>
            <person name="Long T.M."/>
            <person name="Aerts A.L."/>
            <person name="Barry K."/>
            <person name="Choi C."/>
            <person name="Clum A."/>
            <person name="Coughlan A.Y."/>
            <person name="Deshpande S."/>
            <person name="Douglass A.P."/>
            <person name="Hanson S.J."/>
            <person name="Klenk H.-P."/>
            <person name="Labutti K."/>
            <person name="Lapidus A."/>
            <person name="Lindquist E."/>
            <person name="Lipzen A."/>
            <person name="Meier-Kolthoff J.P."/>
            <person name="Ohm R.A."/>
            <person name="Otillar R.P."/>
            <person name="Pangilinan J."/>
            <person name="Peng Y."/>
            <person name="Rokas A."/>
            <person name="Rosa C.A."/>
            <person name="Scheuner C."/>
            <person name="Sibirny A.A."/>
            <person name="Slot J.C."/>
            <person name="Stielow J.B."/>
            <person name="Sun H."/>
            <person name="Kurtzman C.P."/>
            <person name="Blackwell M."/>
            <person name="Grigoriev I.V."/>
            <person name="Jeffries T.W."/>
        </authorList>
    </citation>
    <scope>NUCLEOTIDE SEQUENCE [LARGE SCALE GENOMIC DNA]</scope>
    <source>
        <strain evidence="10">NRRL Y-12698</strain>
    </source>
</reference>
<keyword evidence="7" id="KW-1133">Transmembrane helix</keyword>
<dbReference type="Gene3D" id="3.40.605.10">
    <property type="entry name" value="Aldehyde Dehydrogenase, Chain A, domain 1"/>
    <property type="match status" value="1"/>
</dbReference>
<dbReference type="FunFam" id="3.40.605.10:FF:000004">
    <property type="entry name" value="Aldehyde dehydrogenase"/>
    <property type="match status" value="1"/>
</dbReference>
<dbReference type="GO" id="GO:0047770">
    <property type="term" value="F:carboxylate reductase activity"/>
    <property type="evidence" value="ECO:0007669"/>
    <property type="project" value="EnsemblFungi"/>
</dbReference>
<dbReference type="InterPro" id="IPR016163">
    <property type="entry name" value="Ald_DH_C"/>
</dbReference>
<dbReference type="InterPro" id="IPR029510">
    <property type="entry name" value="Ald_DH_CS_GLU"/>
</dbReference>